<dbReference type="PRINTS" id="PR00700">
    <property type="entry name" value="PRTYPHPHTASE"/>
</dbReference>
<dbReference type="EC" id="3.1.3.48" evidence="1"/>
<dbReference type="PANTHER" id="PTHR19134:SF461">
    <property type="entry name" value="RECEPTOR-TYPE TYROSINE-PROTEIN PHOSPHATASE ZETA"/>
    <property type="match status" value="1"/>
</dbReference>
<dbReference type="GO" id="GO:0004725">
    <property type="term" value="F:protein tyrosine phosphatase activity"/>
    <property type="evidence" value="ECO:0007669"/>
    <property type="project" value="UniProtKB-EC"/>
</dbReference>
<evidence type="ECO:0000256" key="1">
    <source>
        <dbReference type="ARBA" id="ARBA00013064"/>
    </source>
</evidence>
<evidence type="ECO:0000259" key="4">
    <source>
        <dbReference type="PROSITE" id="PS50055"/>
    </source>
</evidence>
<proteinExistence type="predicted"/>
<feature type="domain" description="Tyrosine specific protein phosphatases" evidence="5">
    <location>
        <begin position="420"/>
        <end position="472"/>
    </location>
</feature>
<dbReference type="InterPro" id="IPR050348">
    <property type="entry name" value="Protein-Tyr_Phosphatase"/>
</dbReference>
<dbReference type="InterPro" id="IPR000387">
    <property type="entry name" value="Tyr_Pase_dom"/>
</dbReference>
<dbReference type="FunFam" id="3.90.190.10:FF:000013">
    <property type="entry name" value="receptor-type tyrosine-protein phosphatase zeta isoform X1"/>
    <property type="match status" value="1"/>
</dbReference>
<sequence>MVHDASNLYESSTTILEEGSAHLPSSGEFSGLGSAIFLEELDREWELDQTRSTLKDSHLSYSGRSEDENREGLSSTFYFESEREAATTEEPENQAFLSWVTWSAESDTGSGQGGSVISQSDDIPIQLIASNSSPESRVGMVGGTEKEKRTVVPLAVVSTLTVLCLLVLVGILIYWRRCFQTAQFYVEDNISARAISAPSTPLLLPSEDNDALPVKEFVKHVADLHINHTFSKKFEEIQRCTADIGITTDSSNHPDNKSKNRYINILAYDHSRVKLSQNSDKDGKTGDYINANYVNGYNQPKAYIAAQGPLKGSLEDFWRMIWEQNVGVIVMITNLVEKGRRKCDQYWPLENQEDYGCFLVTLKSTKTLAYYTQRTITLRNVNVKKGSQKGRSQERTVLHFHYTQWPDMGSVTDIKMFECVICSAGVGRTGTYIVIDSMLKQIKEKSTVNIMGFLKHIRSQRNYLVQTEEQYVFIHDALVEAIRSKETLVSASHIHTYVSDLLTPGPTGKTRLEKQFKLVSQSCAKQSDYTVALKECNASKNRTSCLMSVERSRVSLSTGPGESSDYINASYLMGYHQSREFIVTQNPLPNTIQDFWRMIWDHNAQIIVSLPDTQSSREGECVYWPTKDQPISCETFTVTFRGEDKLCLSNEESLVVQDFILEALKDDYVLEVRQYQSPRWPNPDSPISNSFQLINIIREESSRREGPAIIHDGSGGTSAALLCSLTTLVNQLEEENSVNVYQTARMMNLMRPGVFNDIDQYQFLYKAILSLVSTKEDERALHYSENNGTVPANPSESLESLM</sequence>
<keyword evidence="3" id="KW-1133">Transmembrane helix</keyword>
<feature type="domain" description="Tyrosine specific protein phosphatases" evidence="5">
    <location>
        <begin position="688"/>
        <end position="762"/>
    </location>
</feature>
<organism evidence="6 7">
    <name type="scientific">Sinocyclocheilus rhinocerous</name>
    <dbReference type="NCBI Taxonomy" id="307959"/>
    <lineage>
        <taxon>Eukaryota</taxon>
        <taxon>Metazoa</taxon>
        <taxon>Chordata</taxon>
        <taxon>Craniata</taxon>
        <taxon>Vertebrata</taxon>
        <taxon>Euteleostomi</taxon>
        <taxon>Actinopterygii</taxon>
        <taxon>Neopterygii</taxon>
        <taxon>Teleostei</taxon>
        <taxon>Ostariophysi</taxon>
        <taxon>Cypriniformes</taxon>
        <taxon>Cyprinidae</taxon>
        <taxon>Cyprininae</taxon>
        <taxon>Sinocyclocheilus</taxon>
    </lineage>
</organism>
<dbReference type="SUPFAM" id="SSF52799">
    <property type="entry name" value="(Phosphotyrosine protein) phosphatases II"/>
    <property type="match status" value="2"/>
</dbReference>
<evidence type="ECO:0000256" key="3">
    <source>
        <dbReference type="SAM" id="Phobius"/>
    </source>
</evidence>
<dbReference type="Gene3D" id="3.90.190.10">
    <property type="entry name" value="Protein tyrosine phosphatase superfamily"/>
    <property type="match status" value="2"/>
</dbReference>
<feature type="domain" description="Tyrosine-protein phosphatase" evidence="4">
    <location>
        <begin position="230"/>
        <end position="481"/>
    </location>
</feature>
<dbReference type="SMART" id="SM00404">
    <property type="entry name" value="PTPc_motif"/>
    <property type="match status" value="2"/>
</dbReference>
<dbReference type="InterPro" id="IPR003595">
    <property type="entry name" value="Tyr_Pase_cat"/>
</dbReference>
<dbReference type="Pfam" id="PF00102">
    <property type="entry name" value="Y_phosphatase"/>
    <property type="match status" value="2"/>
</dbReference>
<evidence type="ECO:0000256" key="2">
    <source>
        <dbReference type="ARBA" id="ARBA00022912"/>
    </source>
</evidence>
<dbReference type="Ensembl" id="ENSSRHT00000036882.1">
    <property type="protein sequence ID" value="ENSSRHP00000035832.1"/>
    <property type="gene ID" value="ENSSRHG00000018414.1"/>
</dbReference>
<dbReference type="SMART" id="SM00194">
    <property type="entry name" value="PTPc"/>
    <property type="match status" value="2"/>
</dbReference>
<name>A0A673I5H3_9TELE</name>
<evidence type="ECO:0000313" key="6">
    <source>
        <dbReference type="Ensembl" id="ENSSRHP00000035832.1"/>
    </source>
</evidence>
<dbReference type="InterPro" id="IPR000242">
    <property type="entry name" value="PTP_cat"/>
</dbReference>
<accession>A0A673I5H3</accession>
<feature type="domain" description="Tyrosine-protein phosphatase" evidence="4">
    <location>
        <begin position="512"/>
        <end position="771"/>
    </location>
</feature>
<protein>
    <recommendedName>
        <fullName evidence="1">protein-tyrosine-phosphatase</fullName>
        <ecNumber evidence="1">3.1.3.48</ecNumber>
    </recommendedName>
</protein>
<reference evidence="6" key="2">
    <citation type="submission" date="2025-09" db="UniProtKB">
        <authorList>
            <consortium name="Ensembl"/>
        </authorList>
    </citation>
    <scope>IDENTIFICATION</scope>
</reference>
<dbReference type="Proteomes" id="UP000472270">
    <property type="component" value="Unassembled WGS sequence"/>
</dbReference>
<dbReference type="InterPro" id="IPR029021">
    <property type="entry name" value="Prot-tyrosine_phosphatase-like"/>
</dbReference>
<evidence type="ECO:0000313" key="7">
    <source>
        <dbReference type="Proteomes" id="UP000472270"/>
    </source>
</evidence>
<reference evidence="6" key="1">
    <citation type="submission" date="2025-08" db="UniProtKB">
        <authorList>
            <consortium name="Ensembl"/>
        </authorList>
    </citation>
    <scope>IDENTIFICATION</scope>
</reference>
<dbReference type="PROSITE" id="PS50056">
    <property type="entry name" value="TYR_PHOSPHATASE_2"/>
    <property type="match status" value="2"/>
</dbReference>
<keyword evidence="3" id="KW-0812">Transmembrane</keyword>
<feature type="transmembrane region" description="Helical" evidence="3">
    <location>
        <begin position="151"/>
        <end position="175"/>
    </location>
</feature>
<keyword evidence="2" id="KW-0904">Protein phosphatase</keyword>
<keyword evidence="2" id="KW-0378">Hydrolase</keyword>
<dbReference type="AlphaFoldDB" id="A0A673I5H3"/>
<dbReference type="PANTHER" id="PTHR19134">
    <property type="entry name" value="RECEPTOR-TYPE TYROSINE-PROTEIN PHOSPHATASE"/>
    <property type="match status" value="1"/>
</dbReference>
<keyword evidence="7" id="KW-1185">Reference proteome</keyword>
<evidence type="ECO:0000259" key="5">
    <source>
        <dbReference type="PROSITE" id="PS50056"/>
    </source>
</evidence>
<keyword evidence="3" id="KW-0472">Membrane</keyword>
<dbReference type="PROSITE" id="PS50055">
    <property type="entry name" value="TYR_PHOSPHATASE_PTP"/>
    <property type="match status" value="2"/>
</dbReference>